<evidence type="ECO:0000313" key="3">
    <source>
        <dbReference type="Proteomes" id="UP001204621"/>
    </source>
</evidence>
<keyword evidence="3" id="KW-1185">Reference proteome</keyword>
<feature type="signal peptide" evidence="1">
    <location>
        <begin position="1"/>
        <end position="19"/>
    </location>
</feature>
<organism evidence="2 3">
    <name type="scientific">Massilia terrae</name>
    <dbReference type="NCBI Taxonomy" id="1811224"/>
    <lineage>
        <taxon>Bacteria</taxon>
        <taxon>Pseudomonadati</taxon>
        <taxon>Pseudomonadota</taxon>
        <taxon>Betaproteobacteria</taxon>
        <taxon>Burkholderiales</taxon>
        <taxon>Oxalobacteraceae</taxon>
        <taxon>Telluria group</taxon>
        <taxon>Massilia</taxon>
    </lineage>
</organism>
<protein>
    <recommendedName>
        <fullName evidence="4">PsiF repeat-containing protein</fullName>
    </recommendedName>
</protein>
<evidence type="ECO:0008006" key="4">
    <source>
        <dbReference type="Google" id="ProtNLM"/>
    </source>
</evidence>
<dbReference type="Proteomes" id="UP001204621">
    <property type="component" value="Unassembled WGS sequence"/>
</dbReference>
<sequence length="95" mass="9684">MKRVIALLAGCVLSFSALAQAPAPAASDSGASCEAKAMDKNGKALAGAAKKSFMKKCEHEMAAASCEGKAMDKNGKPLAGAAKKSFMKKCEMSAK</sequence>
<keyword evidence="1" id="KW-0732">Signal</keyword>
<evidence type="ECO:0000313" key="2">
    <source>
        <dbReference type="EMBL" id="MCS0659339.1"/>
    </source>
</evidence>
<dbReference type="RefSeq" id="WP_258812520.1">
    <property type="nucleotide sequence ID" value="NZ_JANUGU010000004.1"/>
</dbReference>
<gene>
    <name evidence="2" type="ORF">NX778_14810</name>
</gene>
<proteinExistence type="predicted"/>
<feature type="chain" id="PRO_5045527102" description="PsiF repeat-containing protein" evidence="1">
    <location>
        <begin position="20"/>
        <end position="95"/>
    </location>
</feature>
<reference evidence="2 3" key="1">
    <citation type="submission" date="2022-08" db="EMBL/GenBank/DDBJ databases">
        <title>Reclassification of Massilia species as members of the genera Telluria, Duganella, Pseudoduganella, Mokoshia gen. nov. and Zemynaea gen. nov. using orthogonal and non-orthogonal genome-based approaches.</title>
        <authorList>
            <person name="Bowman J.P."/>
        </authorList>
    </citation>
    <scope>NUCLEOTIDE SEQUENCE [LARGE SCALE GENOMIC DNA]</scope>
    <source>
        <strain evidence="2 3">JCM 31606</strain>
    </source>
</reference>
<evidence type="ECO:0000256" key="1">
    <source>
        <dbReference type="SAM" id="SignalP"/>
    </source>
</evidence>
<accession>A0ABT2CZD4</accession>
<dbReference type="EMBL" id="JANUGU010000004">
    <property type="protein sequence ID" value="MCS0659339.1"/>
    <property type="molecule type" value="Genomic_DNA"/>
</dbReference>
<name>A0ABT2CZD4_9BURK</name>
<comment type="caution">
    <text evidence="2">The sequence shown here is derived from an EMBL/GenBank/DDBJ whole genome shotgun (WGS) entry which is preliminary data.</text>
</comment>